<feature type="region of interest" description="Disordered" evidence="1">
    <location>
        <begin position="1"/>
        <end position="24"/>
    </location>
</feature>
<feature type="compositionally biased region" description="Polar residues" evidence="1">
    <location>
        <begin position="129"/>
        <end position="138"/>
    </location>
</feature>
<proteinExistence type="predicted"/>
<dbReference type="Proteomes" id="UP000650533">
    <property type="component" value="Chromosome 2"/>
</dbReference>
<dbReference type="AlphaFoldDB" id="A0A8H8NPI3"/>
<name>A0A8H8NPI3_9AGAM</name>
<dbReference type="KEGG" id="rsx:RhiXN_04942"/>
<dbReference type="EMBL" id="CP059659">
    <property type="protein sequence ID" value="QRW16940.1"/>
    <property type="molecule type" value="Genomic_DNA"/>
</dbReference>
<organism evidence="2 3">
    <name type="scientific">Rhizoctonia solani</name>
    <dbReference type="NCBI Taxonomy" id="456999"/>
    <lineage>
        <taxon>Eukaryota</taxon>
        <taxon>Fungi</taxon>
        <taxon>Dikarya</taxon>
        <taxon>Basidiomycota</taxon>
        <taxon>Agaricomycotina</taxon>
        <taxon>Agaricomycetes</taxon>
        <taxon>Cantharellales</taxon>
        <taxon>Ceratobasidiaceae</taxon>
        <taxon>Rhizoctonia</taxon>
    </lineage>
</organism>
<accession>A0A8H8NPI3</accession>
<feature type="compositionally biased region" description="Basic residues" evidence="1">
    <location>
        <begin position="350"/>
        <end position="359"/>
    </location>
</feature>
<evidence type="ECO:0000256" key="1">
    <source>
        <dbReference type="SAM" id="MobiDB-lite"/>
    </source>
</evidence>
<dbReference type="GeneID" id="67027221"/>
<gene>
    <name evidence="2" type="ORF">RhiXN_04942</name>
</gene>
<reference evidence="2" key="1">
    <citation type="submission" date="2020-05" db="EMBL/GenBank/DDBJ databases">
        <title>Evolutionary and genomic comparisons of hybrid uninucleate and nonhybrid Rhizoctonia fungi.</title>
        <authorList>
            <person name="Li C."/>
            <person name="Chen X."/>
        </authorList>
    </citation>
    <scope>NUCLEOTIDE SEQUENCE</scope>
    <source>
        <strain evidence="2">AG-1 IA</strain>
    </source>
</reference>
<protein>
    <submittedName>
        <fullName evidence="2">Uncharacterized protein</fullName>
    </submittedName>
</protein>
<evidence type="ECO:0000313" key="3">
    <source>
        <dbReference type="Proteomes" id="UP000650533"/>
    </source>
</evidence>
<feature type="region of interest" description="Disordered" evidence="1">
    <location>
        <begin position="329"/>
        <end position="395"/>
    </location>
</feature>
<feature type="compositionally biased region" description="Polar residues" evidence="1">
    <location>
        <begin position="68"/>
        <end position="77"/>
    </location>
</feature>
<dbReference type="RefSeq" id="XP_043177177.1">
    <property type="nucleotide sequence ID" value="XM_043324758.1"/>
</dbReference>
<evidence type="ECO:0000313" key="2">
    <source>
        <dbReference type="EMBL" id="QRW16940.1"/>
    </source>
</evidence>
<sequence length="414" mass="45528">MSSYPGTYIPPLAPAAGPPRRTYGKKRILDPELLNLQETGLMAKKPRTLASLPVNGPKPSPLLKHPQLLSSSPVKRVGQTKTYWTRPSWNPDPNQSVECSAGRPRHANLPYSNHQRSSLLVISRLARSESPQVSNPTHQGELRRKTSEATTTVSVPFSDEHSWLVPPPPRVRATRTKYITSGDAEFSFNPPAESTWHQTSPTPRANMHRPGKRHDSILSTDSDEDGDTVGVTKLLSAAPLLPKIKPKPRRSIDLDINNDTTPRAPPLIEQLCRSRSGSLNTTIRPLNLSFRQTNATDADDEMEANRPMMTKNDPAVRALADACASMGLNEPGQSRPPAIHLQNSSPTNRPARRHRKSRSAGHSSAHRLSPGTVHKLSQRPRVGMRIEPKALSPNEDTDIFATYDFDKGIIPGSG</sequence>
<feature type="region of interest" description="Disordered" evidence="1">
    <location>
        <begin position="184"/>
        <end position="225"/>
    </location>
</feature>
<feature type="region of interest" description="Disordered" evidence="1">
    <location>
        <begin position="54"/>
        <end position="77"/>
    </location>
</feature>
<feature type="region of interest" description="Disordered" evidence="1">
    <location>
        <begin position="127"/>
        <end position="154"/>
    </location>
</feature>